<feature type="transmembrane region" description="Helical" evidence="1">
    <location>
        <begin position="136"/>
        <end position="157"/>
    </location>
</feature>
<dbReference type="Proteomes" id="UP000005938">
    <property type="component" value="Unassembled WGS sequence"/>
</dbReference>
<dbReference type="AlphaFoldDB" id="I0WBZ4"/>
<dbReference type="STRING" id="946077.W5A_10105"/>
<dbReference type="EMBL" id="AJJU01000017">
    <property type="protein sequence ID" value="EID73910.1"/>
    <property type="molecule type" value="Genomic_DNA"/>
</dbReference>
<sequence length="171" mass="19501">MFIALQAVSWVIFVALCIEAGGLLVNFIFSLLKPEMVSRLYQKLDLSQMYLANRTAYYVFYYVILAISILKAFLFYYVIRLMLKIDLAKPFSSFVARQIELISFYTLSIGLLSYVGSKLAKHFLNRGLDTTMLNPFWADSKAFIIMGLVVYIIATIFKKGVAIQSENDLTV</sequence>
<organism evidence="2 3">
    <name type="scientific">Imtechella halotolerans K1</name>
    <dbReference type="NCBI Taxonomy" id="946077"/>
    <lineage>
        <taxon>Bacteria</taxon>
        <taxon>Pseudomonadati</taxon>
        <taxon>Bacteroidota</taxon>
        <taxon>Flavobacteriia</taxon>
        <taxon>Flavobacteriales</taxon>
        <taxon>Flavobacteriaceae</taxon>
        <taxon>Imtechella</taxon>
    </lineage>
</organism>
<evidence type="ECO:0000313" key="2">
    <source>
        <dbReference type="EMBL" id="EID73910.1"/>
    </source>
</evidence>
<reference evidence="2 3" key="1">
    <citation type="journal article" date="2012" name="J. Bacteriol.">
        <title>Genome Sequence of the Halotolerant Bacterium Imtechella halotolerans K1T.</title>
        <authorList>
            <person name="Kumar S."/>
            <person name="Vikram S."/>
            <person name="Subramanian S."/>
            <person name="Raghava G.P."/>
            <person name="Pinnaka A.K."/>
        </authorList>
    </citation>
    <scope>NUCLEOTIDE SEQUENCE [LARGE SCALE GENOMIC DNA]</scope>
    <source>
        <strain evidence="2 3">K1</strain>
    </source>
</reference>
<dbReference type="PATRIC" id="fig|946077.3.peg.2040"/>
<evidence type="ECO:0008006" key="4">
    <source>
        <dbReference type="Google" id="ProtNLM"/>
    </source>
</evidence>
<evidence type="ECO:0000313" key="3">
    <source>
        <dbReference type="Proteomes" id="UP000005938"/>
    </source>
</evidence>
<gene>
    <name evidence="2" type="ORF">W5A_10105</name>
</gene>
<feature type="transmembrane region" description="Helical" evidence="1">
    <location>
        <begin position="99"/>
        <end position="116"/>
    </location>
</feature>
<keyword evidence="3" id="KW-1185">Reference proteome</keyword>
<keyword evidence="1" id="KW-1133">Transmembrane helix</keyword>
<comment type="caution">
    <text evidence="2">The sequence shown here is derived from an EMBL/GenBank/DDBJ whole genome shotgun (WGS) entry which is preliminary data.</text>
</comment>
<dbReference type="eggNOG" id="ENOG5031DC5">
    <property type="taxonomic scope" value="Bacteria"/>
</dbReference>
<protein>
    <recommendedName>
        <fullName evidence="4">DUF2975 domain-containing protein</fullName>
    </recommendedName>
</protein>
<accession>I0WBZ4</accession>
<feature type="transmembrane region" description="Helical" evidence="1">
    <location>
        <begin position="7"/>
        <end position="32"/>
    </location>
</feature>
<feature type="transmembrane region" description="Helical" evidence="1">
    <location>
        <begin position="59"/>
        <end position="79"/>
    </location>
</feature>
<name>I0WBZ4_9FLAO</name>
<proteinExistence type="predicted"/>
<evidence type="ECO:0000256" key="1">
    <source>
        <dbReference type="SAM" id="Phobius"/>
    </source>
</evidence>
<dbReference type="Pfam" id="PF11188">
    <property type="entry name" value="DUF2975"/>
    <property type="match status" value="1"/>
</dbReference>
<keyword evidence="1" id="KW-0812">Transmembrane</keyword>
<dbReference type="InterPro" id="IPR021354">
    <property type="entry name" value="DUF2975"/>
</dbReference>
<keyword evidence="1" id="KW-0472">Membrane</keyword>